<name>A0ABV1G4R1_9FIRM</name>
<proteinExistence type="predicted"/>
<organism evidence="2 3">
    <name type="scientific">Faecousia intestinalis</name>
    <dbReference type="NCBI Taxonomy" id="3133167"/>
    <lineage>
        <taxon>Bacteria</taxon>
        <taxon>Bacillati</taxon>
        <taxon>Bacillota</taxon>
        <taxon>Clostridia</taxon>
        <taxon>Eubacteriales</taxon>
        <taxon>Oscillospiraceae</taxon>
        <taxon>Faecousia</taxon>
    </lineage>
</organism>
<feature type="transmembrane region" description="Helical" evidence="1">
    <location>
        <begin position="7"/>
        <end position="23"/>
    </location>
</feature>
<keyword evidence="3" id="KW-1185">Reference proteome</keyword>
<dbReference type="RefSeq" id="WP_349135070.1">
    <property type="nucleotide sequence ID" value="NZ_JBBMFF010000152.1"/>
</dbReference>
<evidence type="ECO:0000313" key="2">
    <source>
        <dbReference type="EMBL" id="MEQ2510398.1"/>
    </source>
</evidence>
<gene>
    <name evidence="2" type="ORF">WMO66_03885</name>
</gene>
<evidence type="ECO:0000313" key="3">
    <source>
        <dbReference type="Proteomes" id="UP001491552"/>
    </source>
</evidence>
<reference evidence="2 3" key="1">
    <citation type="submission" date="2024-03" db="EMBL/GenBank/DDBJ databases">
        <title>Human intestinal bacterial collection.</title>
        <authorList>
            <person name="Pauvert C."/>
            <person name="Hitch T.C.A."/>
            <person name="Clavel T."/>
        </authorList>
    </citation>
    <scope>NUCLEOTIDE SEQUENCE [LARGE SCALE GENOMIC DNA]</scope>
    <source>
        <strain evidence="2 3">CLA-AA-H192</strain>
    </source>
</reference>
<keyword evidence="1" id="KW-0812">Transmembrane</keyword>
<evidence type="ECO:0000256" key="1">
    <source>
        <dbReference type="SAM" id="Phobius"/>
    </source>
</evidence>
<dbReference type="Proteomes" id="UP001491552">
    <property type="component" value="Unassembled WGS sequence"/>
</dbReference>
<feature type="transmembrane region" description="Helical" evidence="1">
    <location>
        <begin position="29"/>
        <end position="46"/>
    </location>
</feature>
<keyword evidence="1" id="KW-0472">Membrane</keyword>
<dbReference type="EMBL" id="JBBMFF010000152">
    <property type="protein sequence ID" value="MEQ2510398.1"/>
    <property type="molecule type" value="Genomic_DNA"/>
</dbReference>
<sequence length="49" mass="5237">MCRKMELLGSVMMALGAGLLLSLLFSSEFVLVVLGIALLVAGLCLARRR</sequence>
<accession>A0ABV1G4R1</accession>
<comment type="caution">
    <text evidence="2">The sequence shown here is derived from an EMBL/GenBank/DDBJ whole genome shotgun (WGS) entry which is preliminary data.</text>
</comment>
<evidence type="ECO:0008006" key="4">
    <source>
        <dbReference type="Google" id="ProtNLM"/>
    </source>
</evidence>
<protein>
    <recommendedName>
        <fullName evidence="4">NADH dehydrogenase subunit 6</fullName>
    </recommendedName>
</protein>
<keyword evidence="1" id="KW-1133">Transmembrane helix</keyword>